<sequence length="350" mass="37421">MRSVRSIHIVSAHAGGEIGDVIVGGVLAPPGETLWEQRDFIARDGALRDLVLNEPRGSLARHVNLLVPPRDPRADAGFIIMEPVDTPPMSGSNTICVATVLLETGLVQMHEPETRLTLEVPGGLVDVRAECRAGRVLSVTFRNLPSFADRLDAALDVPGLGTIRVDTAFGGDSFVFVDAGAVGAEIRPDSAADLVELGMRIVGAANEQIGFVHPTLGGWRHISFCAFVDGIERAGDGWKTRHAVCIRPGRIDRSPTGTALSARIALLAARGRIGADETLVAESIVGSRFQGRMAKRTQLAGKPAVIPEISGRAFLSGVQQILLDPEDPWPRGYRVGDTWPMRPDTETATE</sequence>
<dbReference type="EMBL" id="FNVD01000004">
    <property type="protein sequence ID" value="SEF73780.1"/>
    <property type="molecule type" value="Genomic_DNA"/>
</dbReference>
<dbReference type="PIRSF" id="PIRSF029792">
    <property type="entry name" value="Pro_racemase"/>
    <property type="match status" value="1"/>
</dbReference>
<dbReference type="PANTHER" id="PTHR33442">
    <property type="entry name" value="TRANS-3-HYDROXY-L-PROLINE DEHYDRATASE"/>
    <property type="match status" value="1"/>
</dbReference>
<dbReference type="FunFam" id="3.10.310.10:FF:000005">
    <property type="entry name" value="Proline racemase"/>
    <property type="match status" value="1"/>
</dbReference>
<dbReference type="GO" id="GO:0047580">
    <property type="term" value="F:4-hydroxyproline epimerase activity"/>
    <property type="evidence" value="ECO:0007669"/>
    <property type="project" value="TreeGrafter"/>
</dbReference>
<reference evidence="2 3" key="1">
    <citation type="submission" date="2016-10" db="EMBL/GenBank/DDBJ databases">
        <authorList>
            <person name="de Groot N.N."/>
        </authorList>
    </citation>
    <scope>NUCLEOTIDE SEQUENCE [LARGE SCALE GENOMIC DNA]</scope>
    <source>
        <strain evidence="2 3">DSM 23413</strain>
    </source>
</reference>
<accession>A0A1H5UFH6</accession>
<dbReference type="InterPro" id="IPR008794">
    <property type="entry name" value="Pro_racemase_fam"/>
</dbReference>
<evidence type="ECO:0000256" key="1">
    <source>
        <dbReference type="ARBA" id="ARBA00007529"/>
    </source>
</evidence>
<dbReference type="NCBIfam" id="NF047722">
    <property type="entry name" value="T3LHypDht"/>
    <property type="match status" value="1"/>
</dbReference>
<protein>
    <submittedName>
        <fullName evidence="2">Proline racemase</fullName>
    </submittedName>
</protein>
<evidence type="ECO:0000313" key="2">
    <source>
        <dbReference type="EMBL" id="SEF73780.1"/>
    </source>
</evidence>
<dbReference type="PANTHER" id="PTHR33442:SF5">
    <property type="entry name" value="BIFUNCTIONAL TRANS-3-HYDROXY-L-PROLINE DEHYDRATASE_2-EPIMERASE"/>
    <property type="match status" value="1"/>
</dbReference>
<dbReference type="SUPFAM" id="SSF54506">
    <property type="entry name" value="Diaminopimelate epimerase-like"/>
    <property type="match status" value="1"/>
</dbReference>
<evidence type="ECO:0000313" key="3">
    <source>
        <dbReference type="Proteomes" id="UP000236742"/>
    </source>
</evidence>
<dbReference type="Proteomes" id="UP000236742">
    <property type="component" value="Unassembled WGS sequence"/>
</dbReference>
<organism evidence="2 3">
    <name type="scientific">Jhaorihella thermophila</name>
    <dbReference type="NCBI Taxonomy" id="488547"/>
    <lineage>
        <taxon>Bacteria</taxon>
        <taxon>Pseudomonadati</taxon>
        <taxon>Pseudomonadota</taxon>
        <taxon>Alphaproteobacteria</taxon>
        <taxon>Rhodobacterales</taxon>
        <taxon>Paracoccaceae</taxon>
        <taxon>Jhaorihella</taxon>
    </lineage>
</organism>
<dbReference type="AlphaFoldDB" id="A0A1H5UFH6"/>
<comment type="similarity">
    <text evidence="1">Belongs to the proline racemase family.</text>
</comment>
<proteinExistence type="inferred from homology"/>
<keyword evidence="3" id="KW-1185">Reference proteome</keyword>
<dbReference type="RefSeq" id="WP_104007270.1">
    <property type="nucleotide sequence ID" value="NZ_FNVD01000004.1"/>
</dbReference>
<gene>
    <name evidence="2" type="ORF">SAMN05421751_10429</name>
</gene>
<dbReference type="Pfam" id="PF05544">
    <property type="entry name" value="Pro_racemase"/>
    <property type="match status" value="1"/>
</dbReference>
<name>A0A1H5UFH6_9RHOB</name>
<dbReference type="Gene3D" id="3.10.310.10">
    <property type="entry name" value="Diaminopimelate Epimerase, Chain A, domain 1"/>
    <property type="match status" value="2"/>
</dbReference>
<dbReference type="OrthoDB" id="181267at2"/>
<dbReference type="SFLD" id="SFLDS00028">
    <property type="entry name" value="Proline_Racemase"/>
    <property type="match status" value="1"/>
</dbReference>